<keyword evidence="3 10" id="KW-0378">Hydrolase</keyword>
<keyword evidence="2" id="KW-0547">Nucleotide-binding</keyword>
<dbReference type="GO" id="GO:0043139">
    <property type="term" value="F:5'-3' DNA helicase activity"/>
    <property type="evidence" value="ECO:0007669"/>
    <property type="project" value="UniProtKB-EC"/>
</dbReference>
<dbReference type="Proteomes" id="UP000568050">
    <property type="component" value="Unassembled WGS sequence"/>
</dbReference>
<dbReference type="EMBL" id="JACHWP010000001">
    <property type="protein sequence ID" value="MBB3021817.1"/>
    <property type="molecule type" value="Genomic_DNA"/>
</dbReference>
<dbReference type="SMART" id="SM00491">
    <property type="entry name" value="HELICc2"/>
    <property type="match status" value="1"/>
</dbReference>
<dbReference type="GO" id="GO:0005524">
    <property type="term" value="F:ATP binding"/>
    <property type="evidence" value="ECO:0007669"/>
    <property type="project" value="UniProtKB-KW"/>
</dbReference>
<dbReference type="Gene3D" id="3.40.50.300">
    <property type="entry name" value="P-loop containing nucleotide triphosphate hydrolases"/>
    <property type="match status" value="2"/>
</dbReference>
<feature type="domain" description="Helicase ATP-binding" evidence="8">
    <location>
        <begin position="33"/>
        <end position="279"/>
    </location>
</feature>
<organism evidence="10 11">
    <name type="scientific">Helcobacillus massiliensis</name>
    <dbReference type="NCBI Taxonomy" id="521392"/>
    <lineage>
        <taxon>Bacteria</taxon>
        <taxon>Bacillati</taxon>
        <taxon>Actinomycetota</taxon>
        <taxon>Actinomycetes</taxon>
        <taxon>Micrococcales</taxon>
        <taxon>Dermabacteraceae</taxon>
        <taxon>Helcobacillus</taxon>
    </lineage>
</organism>
<evidence type="ECO:0000256" key="6">
    <source>
        <dbReference type="ARBA" id="ARBA00044969"/>
    </source>
</evidence>
<keyword evidence="4" id="KW-0067">ATP-binding</keyword>
<accession>A0A839QWR4</accession>
<dbReference type="AlphaFoldDB" id="A0A839QWR4"/>
<dbReference type="InterPro" id="IPR014001">
    <property type="entry name" value="Helicase_ATP-bd"/>
</dbReference>
<dbReference type="PROSITE" id="PS51193">
    <property type="entry name" value="HELICASE_ATP_BIND_2"/>
    <property type="match status" value="1"/>
</dbReference>
<dbReference type="PANTHER" id="PTHR11472">
    <property type="entry name" value="DNA REPAIR DEAD HELICASE RAD3/XP-D SUBFAMILY MEMBER"/>
    <property type="match status" value="1"/>
</dbReference>
<keyword evidence="11" id="KW-1185">Reference proteome</keyword>
<dbReference type="GO" id="GO:0006139">
    <property type="term" value="P:nucleobase-containing compound metabolic process"/>
    <property type="evidence" value="ECO:0007669"/>
    <property type="project" value="InterPro"/>
</dbReference>
<dbReference type="InterPro" id="IPR006555">
    <property type="entry name" value="ATP-dep_Helicase_C"/>
</dbReference>
<sequence length="675" mass="72159">MATAPIPQLLEAAVGAVGGEVRTGQRTMAEGIAQSLEDKRHLLVQAGTGTGKSLAYLVPALAYAVENDAPVVISTATIALQNQIVEKDLPRLVDALAPMLERTPSFSLLKGRSNYLCLHKIAGGYPDDLDPGALFSEASVTGEPAASERLGDQVKRLREWAEDTDTGNRDDLRTPVSDRAWRQVSVTGAQCLGAQCPMKDSCFAERNRAIAKESDIIVTNHALLAIDAFDGHGIIPEHDVVIIDEAHELAARVTGAVTETLSAGHVRSAVRDLRGLGVVSTALDDAGHALGDALGLQPDGRITGDMPPVLSDAITLLEIEARQAHSDAKDAGDSTAASTAGARKAARTKLQEIMDVCARLISPDEDDVRYISHSEMTGRSIIEVAPLSVASAMRRAILDQRTTVFTSATLALAGRFDQAAGSVGLFPRSRVDLGAPMSGFMRESSSAEREQWAGIDVGSPFDYPKQGILYCASQLPPPGREGLSQQLLEHLVELAEASEGGVLGLFSSRRAAETAADYVRAHTGLTVGLQGEDSLTNLVRQFREDWSMCLFGTLSLWQGVDVPGDACRLVVIDRIPFPRPDDPLKAALQERLSESGKNGFMAVSARHAALLMAQGAGRLIRTRSDRGMVAVLDSRLATRRYGSYLRQAMPPLWYTQRASVALGALERLAAAPRRS</sequence>
<dbReference type="GO" id="GO:0003676">
    <property type="term" value="F:nucleic acid binding"/>
    <property type="evidence" value="ECO:0007669"/>
    <property type="project" value="InterPro"/>
</dbReference>
<dbReference type="EC" id="5.6.2.3" evidence="6"/>
<name>A0A839QWR4_9MICO</name>
<evidence type="ECO:0000256" key="4">
    <source>
        <dbReference type="ARBA" id="ARBA00022840"/>
    </source>
</evidence>
<evidence type="ECO:0000256" key="3">
    <source>
        <dbReference type="ARBA" id="ARBA00022801"/>
    </source>
</evidence>
<dbReference type="InterPro" id="IPR045028">
    <property type="entry name" value="DinG/Rad3-like"/>
</dbReference>
<reference evidence="10 11" key="1">
    <citation type="submission" date="2020-08" db="EMBL/GenBank/DDBJ databases">
        <title>Sequencing the genomes of 1000 actinobacteria strains.</title>
        <authorList>
            <person name="Klenk H.-P."/>
        </authorList>
    </citation>
    <scope>NUCLEOTIDE SEQUENCE [LARGE SCALE GENOMIC DNA]</scope>
    <source>
        <strain evidence="10 11">DSM 23040</strain>
    </source>
</reference>
<gene>
    <name evidence="10" type="ORF">FHX50_000065</name>
</gene>
<dbReference type="SUPFAM" id="SSF52540">
    <property type="entry name" value="P-loop containing nucleoside triphosphate hydrolases"/>
    <property type="match status" value="1"/>
</dbReference>
<dbReference type="SMART" id="SM00487">
    <property type="entry name" value="DEXDc"/>
    <property type="match status" value="1"/>
</dbReference>
<dbReference type="Pfam" id="PF00270">
    <property type="entry name" value="DEAD"/>
    <property type="match status" value="1"/>
</dbReference>
<evidence type="ECO:0000256" key="5">
    <source>
        <dbReference type="ARBA" id="ARBA00038058"/>
    </source>
</evidence>
<evidence type="ECO:0000256" key="2">
    <source>
        <dbReference type="ARBA" id="ARBA00022741"/>
    </source>
</evidence>
<comment type="similarity">
    <text evidence="5">Belongs to the helicase family. DinG subfamily.</text>
</comment>
<comment type="caution">
    <text evidence="10">The sequence shown here is derived from an EMBL/GenBank/DDBJ whole genome shotgun (WGS) entry which is preliminary data.</text>
</comment>
<evidence type="ECO:0000313" key="11">
    <source>
        <dbReference type="Proteomes" id="UP000568050"/>
    </source>
</evidence>
<keyword evidence="10" id="KW-0347">Helicase</keyword>
<dbReference type="PANTHER" id="PTHR11472:SF34">
    <property type="entry name" value="REGULATOR OF TELOMERE ELONGATION HELICASE 1"/>
    <property type="match status" value="1"/>
</dbReference>
<evidence type="ECO:0000313" key="10">
    <source>
        <dbReference type="EMBL" id="MBB3021817.1"/>
    </source>
</evidence>
<evidence type="ECO:0000259" key="8">
    <source>
        <dbReference type="PROSITE" id="PS51192"/>
    </source>
</evidence>
<evidence type="ECO:0000256" key="7">
    <source>
        <dbReference type="ARBA" id="ARBA00048954"/>
    </source>
</evidence>
<dbReference type="InterPro" id="IPR011545">
    <property type="entry name" value="DEAD/DEAH_box_helicase_dom"/>
</dbReference>
<dbReference type="RefSeq" id="WP_183373496.1">
    <property type="nucleotide sequence ID" value="NZ_CBCSFZ010000049.1"/>
</dbReference>
<evidence type="ECO:0000259" key="9">
    <source>
        <dbReference type="PROSITE" id="PS51193"/>
    </source>
</evidence>
<comment type="cofactor">
    <cofactor evidence="1">
        <name>[4Fe-4S] cluster</name>
        <dbReference type="ChEBI" id="CHEBI:49883"/>
    </cofactor>
</comment>
<dbReference type="InterPro" id="IPR014013">
    <property type="entry name" value="Helic_SF1/SF2_ATP-bd_DinG/Rad3"/>
</dbReference>
<dbReference type="PROSITE" id="PS51192">
    <property type="entry name" value="HELICASE_ATP_BIND_1"/>
    <property type="match status" value="1"/>
</dbReference>
<dbReference type="InterPro" id="IPR027417">
    <property type="entry name" value="P-loop_NTPase"/>
</dbReference>
<proteinExistence type="inferred from homology"/>
<feature type="domain" description="Helicase ATP-binding" evidence="9">
    <location>
        <begin position="11"/>
        <end position="312"/>
    </location>
</feature>
<comment type="catalytic activity">
    <reaction evidence="7">
        <text>ATP + H2O = ADP + phosphate + H(+)</text>
        <dbReference type="Rhea" id="RHEA:13065"/>
        <dbReference type="ChEBI" id="CHEBI:15377"/>
        <dbReference type="ChEBI" id="CHEBI:15378"/>
        <dbReference type="ChEBI" id="CHEBI:30616"/>
        <dbReference type="ChEBI" id="CHEBI:43474"/>
        <dbReference type="ChEBI" id="CHEBI:456216"/>
        <dbReference type="EC" id="5.6.2.3"/>
    </reaction>
</comment>
<evidence type="ECO:0000256" key="1">
    <source>
        <dbReference type="ARBA" id="ARBA00001966"/>
    </source>
</evidence>
<dbReference type="Pfam" id="PF13307">
    <property type="entry name" value="Helicase_C_2"/>
    <property type="match status" value="1"/>
</dbReference>
<dbReference type="GO" id="GO:0016818">
    <property type="term" value="F:hydrolase activity, acting on acid anhydrides, in phosphorus-containing anhydrides"/>
    <property type="evidence" value="ECO:0007669"/>
    <property type="project" value="InterPro"/>
</dbReference>
<protein>
    <recommendedName>
        <fullName evidence="6">DNA 5'-3' helicase</fullName>
        <ecNumber evidence="6">5.6.2.3</ecNumber>
    </recommendedName>
</protein>